<protein>
    <submittedName>
        <fullName evidence="1">Uncharacterized protein</fullName>
    </submittedName>
</protein>
<dbReference type="AlphaFoldDB" id="A0A6G7YMQ1"/>
<sequence length="197" mass="21530">MAERLLSTHSGGSPKVCNRPIADIQVCRQIVEMRSLKSLPLCVLAAVLSGCSYTYNLSAVVIDGRLAFVVDQTFLRSPDCIRGIEVSLDTDGPNPQLESGDDASKIRNGVYWSQRMETGSCLNDFPVLYGSQLKGTPFVFSDGESGIVMPKKLRVGVIYQVHTESSGSGYGSGWFRITPQLTVESWREDPTPQGDYS</sequence>
<dbReference type="RefSeq" id="WP_166410391.1">
    <property type="nucleotide sequence ID" value="NZ_CP049869.1"/>
</dbReference>
<proteinExistence type="predicted"/>
<reference evidence="1 2" key="1">
    <citation type="submission" date="2020-03" db="EMBL/GenBank/DDBJ databases">
        <title>Sphingomonas sp. nov., isolated from fish.</title>
        <authorList>
            <person name="Hyun D.-W."/>
            <person name="Bae J.-W."/>
        </authorList>
    </citation>
    <scope>NUCLEOTIDE SEQUENCE [LARGE SCALE GENOMIC DNA]</scope>
    <source>
        <strain evidence="1 2">HDW15B</strain>
    </source>
</reference>
<evidence type="ECO:0000313" key="1">
    <source>
        <dbReference type="EMBL" id="QIK77996.1"/>
    </source>
</evidence>
<dbReference type="Proteomes" id="UP000503222">
    <property type="component" value="Chromosome"/>
</dbReference>
<name>A0A6G7YMQ1_9SPHN</name>
<dbReference type="EMBL" id="CP049869">
    <property type="protein sequence ID" value="QIK77996.1"/>
    <property type="molecule type" value="Genomic_DNA"/>
</dbReference>
<organism evidence="1 2">
    <name type="scientific">Sphingomonas piscis</name>
    <dbReference type="NCBI Taxonomy" id="2714943"/>
    <lineage>
        <taxon>Bacteria</taxon>
        <taxon>Pseudomonadati</taxon>
        <taxon>Pseudomonadota</taxon>
        <taxon>Alphaproteobacteria</taxon>
        <taxon>Sphingomonadales</taxon>
        <taxon>Sphingomonadaceae</taxon>
        <taxon>Sphingomonas</taxon>
    </lineage>
</organism>
<dbReference type="KEGG" id="spii:G7077_02785"/>
<keyword evidence="2" id="KW-1185">Reference proteome</keyword>
<evidence type="ECO:0000313" key="2">
    <source>
        <dbReference type="Proteomes" id="UP000503222"/>
    </source>
</evidence>
<accession>A0A6G7YMQ1</accession>
<gene>
    <name evidence="1" type="ORF">G7077_02785</name>
</gene>